<dbReference type="Proteomes" id="UP000466431">
    <property type="component" value="Chromosome"/>
</dbReference>
<evidence type="ECO:0000259" key="2">
    <source>
        <dbReference type="Pfam" id="PF00296"/>
    </source>
</evidence>
<dbReference type="Pfam" id="PF00296">
    <property type="entry name" value="Bac_luciferase"/>
    <property type="match status" value="1"/>
</dbReference>
<dbReference type="EMBL" id="AP022591">
    <property type="protein sequence ID" value="BBY43931.1"/>
    <property type="molecule type" value="Genomic_DNA"/>
</dbReference>
<dbReference type="NCBIfam" id="TIGR03559">
    <property type="entry name" value="F420_Rv3520c"/>
    <property type="match status" value="1"/>
</dbReference>
<dbReference type="PANTHER" id="PTHR43244:SF1">
    <property type="entry name" value="5,10-METHYLENETETRAHYDROMETHANOPTERIN REDUCTASE"/>
    <property type="match status" value="1"/>
</dbReference>
<protein>
    <submittedName>
        <fullName evidence="3">LLM class F420-dependent oxidoreductase</fullName>
    </submittedName>
</protein>
<proteinExistence type="predicted"/>
<sequence>MMRTGIFLNYTDGFLQAVDQVVELEKVGVDLALVAEAYSYDAISQLGFLAAKTSTMELGTGVVPIYIRTPTLLAMSAAGLDYVSGGRFRLGIGTSGPQVMEGFHGVPFDAPLGRTREVVEICRQVWRRERVQFDGKHYQIPLPADRGTGLGKPLQLINHPVRDRIPITIAALGPKNVELTAEIAEGWQPVFFYPERADDVWGEALRAGFANREPSLGPLDVMVSAPLAIGDDVDDRLSWVKPQLALYIGGMGARGRNFYHNLATRYGYGEIADVIQDLYLTGKKAEAIAAVPDDLVRNVSLVGPRGFVKERIAAFAEAGATTLLLQPLSGDRNETVGFVEELRNQLP</sequence>
<dbReference type="GO" id="GO:0016705">
    <property type="term" value="F:oxidoreductase activity, acting on paired donors, with incorporation or reduction of molecular oxygen"/>
    <property type="evidence" value="ECO:0007669"/>
    <property type="project" value="InterPro"/>
</dbReference>
<evidence type="ECO:0000313" key="3">
    <source>
        <dbReference type="EMBL" id="BBY43931.1"/>
    </source>
</evidence>
<reference evidence="3 4" key="1">
    <citation type="journal article" date="2019" name="Emerg. Microbes Infect.">
        <title>Comprehensive subspecies identification of 175 nontuberculous mycobacteria species based on 7547 genomic profiles.</title>
        <authorList>
            <person name="Matsumoto Y."/>
            <person name="Kinjo T."/>
            <person name="Motooka D."/>
            <person name="Nabeya D."/>
            <person name="Jung N."/>
            <person name="Uechi K."/>
            <person name="Horii T."/>
            <person name="Iida T."/>
            <person name="Fujita J."/>
            <person name="Nakamura S."/>
        </authorList>
    </citation>
    <scope>NUCLEOTIDE SEQUENCE [LARGE SCALE GENOMIC DNA]</scope>
    <source>
        <strain evidence="3 4">JCM 18439</strain>
    </source>
</reference>
<dbReference type="SUPFAM" id="SSF51679">
    <property type="entry name" value="Bacterial luciferase-like"/>
    <property type="match status" value="1"/>
</dbReference>
<dbReference type="KEGG" id="mcee:MCEL_22260"/>
<dbReference type="InterPro" id="IPR036661">
    <property type="entry name" value="Luciferase-like_sf"/>
</dbReference>
<dbReference type="Gene3D" id="3.20.20.30">
    <property type="entry name" value="Luciferase-like domain"/>
    <property type="match status" value="1"/>
</dbReference>
<dbReference type="PANTHER" id="PTHR43244">
    <property type="match status" value="1"/>
</dbReference>
<keyword evidence="1" id="KW-0560">Oxidoreductase</keyword>
<dbReference type="InterPro" id="IPR050564">
    <property type="entry name" value="F420-G6PD/mer"/>
</dbReference>
<name>A0A7I7RIE1_MYCCF</name>
<dbReference type="InterPro" id="IPR011251">
    <property type="entry name" value="Luciferase-like_dom"/>
</dbReference>
<evidence type="ECO:0000313" key="4">
    <source>
        <dbReference type="Proteomes" id="UP000466431"/>
    </source>
</evidence>
<organism evidence="3 4">
    <name type="scientific">Mycolicibacterium celeriflavum</name>
    <name type="common">Mycobacterium celeriflavum</name>
    <dbReference type="NCBI Taxonomy" id="1249101"/>
    <lineage>
        <taxon>Bacteria</taxon>
        <taxon>Bacillati</taxon>
        <taxon>Actinomycetota</taxon>
        <taxon>Actinomycetes</taxon>
        <taxon>Mycobacteriales</taxon>
        <taxon>Mycobacteriaceae</taxon>
        <taxon>Mycolicibacterium</taxon>
    </lineage>
</organism>
<accession>A0A7I7RIE1</accession>
<dbReference type="InterPro" id="IPR019951">
    <property type="entry name" value="F420_OxRdatse_Rv3520c_pred"/>
</dbReference>
<evidence type="ECO:0000256" key="1">
    <source>
        <dbReference type="ARBA" id="ARBA00023002"/>
    </source>
</evidence>
<gene>
    <name evidence="3" type="ORF">MCEL_22260</name>
</gene>
<keyword evidence="4" id="KW-1185">Reference proteome</keyword>
<feature type="domain" description="Luciferase-like" evidence="2">
    <location>
        <begin position="13"/>
        <end position="321"/>
    </location>
</feature>
<dbReference type="CDD" id="cd01097">
    <property type="entry name" value="Tetrahydromethanopterin_reductase"/>
    <property type="match status" value="1"/>
</dbReference>
<dbReference type="AlphaFoldDB" id="A0A7I7RIE1"/>